<feature type="compositionally biased region" description="Basic and acidic residues" evidence="1">
    <location>
        <begin position="135"/>
        <end position="144"/>
    </location>
</feature>
<sequence>MKRRKNECANENSNSMQTDNTKRSRSRHNDENRNPNINHEGPTSNVQVKGIFNRLLGGISNIPGNENEVSASTVVVPSSSIKRRHETGYESTVISTNSLRSAKKNARTQIRPAQVLQNITNTTNPDSEVVQTPLDPKKVPEKNPKKLSPPSVNSKKATKGIILTNPRNSLRFAKSLSKEKQTTKKSCLGSSEGHSDGVLHSEEEAEINMTDHQNDRAAEEKLEQVYDCSSAYDTDSEASVDYECIEDIPIEVKQRYEFLTLLDESLTKAFVEKKTTNVSSRKKQQTGTI</sequence>
<dbReference type="AlphaFoldDB" id="D7L129"/>
<accession>D7L129</accession>
<evidence type="ECO:0000313" key="2">
    <source>
        <dbReference type="EMBL" id="EFH62458.1"/>
    </source>
</evidence>
<gene>
    <name evidence="2" type="ORF">ARALYDRAFT_674671</name>
</gene>
<keyword evidence="3" id="KW-1185">Reference proteome</keyword>
<feature type="compositionally biased region" description="Polar residues" evidence="1">
    <location>
        <begin position="120"/>
        <end position="130"/>
    </location>
</feature>
<dbReference type="Proteomes" id="UP000008694">
    <property type="component" value="Unassembled WGS sequence"/>
</dbReference>
<proteinExistence type="predicted"/>
<organism evidence="3">
    <name type="scientific">Arabidopsis lyrata subsp. lyrata</name>
    <name type="common">Lyre-leaved rock-cress</name>
    <dbReference type="NCBI Taxonomy" id="81972"/>
    <lineage>
        <taxon>Eukaryota</taxon>
        <taxon>Viridiplantae</taxon>
        <taxon>Streptophyta</taxon>
        <taxon>Embryophyta</taxon>
        <taxon>Tracheophyta</taxon>
        <taxon>Spermatophyta</taxon>
        <taxon>Magnoliopsida</taxon>
        <taxon>eudicotyledons</taxon>
        <taxon>Gunneridae</taxon>
        <taxon>Pentapetalae</taxon>
        <taxon>rosids</taxon>
        <taxon>malvids</taxon>
        <taxon>Brassicales</taxon>
        <taxon>Brassicaceae</taxon>
        <taxon>Camelineae</taxon>
        <taxon>Arabidopsis</taxon>
    </lineage>
</organism>
<feature type="compositionally biased region" description="Polar residues" evidence="1">
    <location>
        <begin position="9"/>
        <end position="19"/>
    </location>
</feature>
<feature type="region of interest" description="Disordered" evidence="1">
    <location>
        <begin position="1"/>
        <end position="46"/>
    </location>
</feature>
<reference evidence="3" key="1">
    <citation type="journal article" date="2011" name="Nat. Genet.">
        <title>The Arabidopsis lyrata genome sequence and the basis of rapid genome size change.</title>
        <authorList>
            <person name="Hu T.T."/>
            <person name="Pattyn P."/>
            <person name="Bakker E.G."/>
            <person name="Cao J."/>
            <person name="Cheng J.-F."/>
            <person name="Clark R.M."/>
            <person name="Fahlgren N."/>
            <person name="Fawcett J.A."/>
            <person name="Grimwood J."/>
            <person name="Gundlach H."/>
            <person name="Haberer G."/>
            <person name="Hollister J.D."/>
            <person name="Ossowski S."/>
            <person name="Ottilar R.P."/>
            <person name="Salamov A.A."/>
            <person name="Schneeberger K."/>
            <person name="Spannagl M."/>
            <person name="Wang X."/>
            <person name="Yang L."/>
            <person name="Nasrallah M.E."/>
            <person name="Bergelson J."/>
            <person name="Carrington J.C."/>
            <person name="Gaut B.S."/>
            <person name="Schmutz J."/>
            <person name="Mayer K.F.X."/>
            <person name="Van de Peer Y."/>
            <person name="Grigoriev I.V."/>
            <person name="Nordborg M."/>
            <person name="Weigel D."/>
            <person name="Guo Y.-L."/>
        </authorList>
    </citation>
    <scope>NUCLEOTIDE SEQUENCE [LARGE SCALE GENOMIC DNA]</scope>
    <source>
        <strain evidence="3">cv. MN47</strain>
    </source>
</reference>
<protein>
    <submittedName>
        <fullName evidence="2">Predicted protein</fullName>
    </submittedName>
</protein>
<evidence type="ECO:0000313" key="3">
    <source>
        <dbReference type="Proteomes" id="UP000008694"/>
    </source>
</evidence>
<feature type="compositionally biased region" description="Polar residues" evidence="1">
    <location>
        <begin position="34"/>
        <end position="46"/>
    </location>
</feature>
<dbReference type="Gramene" id="Al_scaffold_0003_3868">
    <property type="protein sequence ID" value="Al_scaffold_0003_3868"/>
    <property type="gene ID" value="Al_scaffold_0003_3868"/>
</dbReference>
<name>D7L129_ARALL</name>
<dbReference type="HOGENOM" id="CLU_084033_0_0_1"/>
<evidence type="ECO:0000256" key="1">
    <source>
        <dbReference type="SAM" id="MobiDB-lite"/>
    </source>
</evidence>
<feature type="region of interest" description="Disordered" evidence="1">
    <location>
        <begin position="120"/>
        <end position="156"/>
    </location>
</feature>
<dbReference type="EMBL" id="GL348715">
    <property type="protein sequence ID" value="EFH62458.1"/>
    <property type="molecule type" value="Genomic_DNA"/>
</dbReference>